<evidence type="ECO:0000313" key="2">
    <source>
        <dbReference type="Proteomes" id="UP000292685"/>
    </source>
</evidence>
<proteinExistence type="predicted"/>
<dbReference type="Proteomes" id="UP000292685">
    <property type="component" value="Unassembled WGS sequence"/>
</dbReference>
<keyword evidence="2" id="KW-1185">Reference proteome</keyword>
<protein>
    <submittedName>
        <fullName evidence="1">Uncharacterized protein</fullName>
    </submittedName>
</protein>
<reference evidence="1 2" key="1">
    <citation type="submission" date="2019-02" db="EMBL/GenBank/DDBJ databases">
        <title>Sequencing the genomes of 1000 actinobacteria strains.</title>
        <authorList>
            <person name="Klenk H.-P."/>
        </authorList>
    </citation>
    <scope>NUCLEOTIDE SEQUENCE [LARGE SCALE GENOMIC DNA]</scope>
    <source>
        <strain evidence="1 2">DSM 17364</strain>
    </source>
</reference>
<dbReference type="RefSeq" id="WP_165391897.1">
    <property type="nucleotide sequence ID" value="NZ_SHLA01000001.1"/>
</dbReference>
<name>A0A4V2G9U3_9MICC</name>
<gene>
    <name evidence="1" type="ORF">EV380_1304</name>
</gene>
<dbReference type="EMBL" id="SHLA01000001">
    <property type="protein sequence ID" value="RZU61726.1"/>
    <property type="molecule type" value="Genomic_DNA"/>
</dbReference>
<evidence type="ECO:0000313" key="1">
    <source>
        <dbReference type="EMBL" id="RZU61726.1"/>
    </source>
</evidence>
<organism evidence="1 2">
    <name type="scientific">Zhihengliuella halotolerans</name>
    <dbReference type="NCBI Taxonomy" id="370736"/>
    <lineage>
        <taxon>Bacteria</taxon>
        <taxon>Bacillati</taxon>
        <taxon>Actinomycetota</taxon>
        <taxon>Actinomycetes</taxon>
        <taxon>Micrococcales</taxon>
        <taxon>Micrococcaceae</taxon>
        <taxon>Zhihengliuella</taxon>
    </lineage>
</organism>
<dbReference type="AlphaFoldDB" id="A0A4V2G9U3"/>
<accession>A0A4V2G9U3</accession>
<comment type="caution">
    <text evidence="1">The sequence shown here is derived from an EMBL/GenBank/DDBJ whole genome shotgun (WGS) entry which is preliminary data.</text>
</comment>
<sequence>MTTTAHTTESPLDYANAPTYIGDDGVEYVDERALMALAETEADGWAPLFERLARQ</sequence>